<dbReference type="Proteomes" id="UP000075883">
    <property type="component" value="Unassembled WGS sequence"/>
</dbReference>
<dbReference type="AlphaFoldDB" id="A0A182MP70"/>
<dbReference type="EMBL" id="AXCM01005993">
    <property type="status" value="NOT_ANNOTATED_CDS"/>
    <property type="molecule type" value="Genomic_DNA"/>
</dbReference>
<protein>
    <submittedName>
        <fullName evidence="2">Uncharacterized protein</fullName>
    </submittedName>
</protein>
<dbReference type="EnsemblMetazoa" id="ACUA022998-RA">
    <property type="protein sequence ID" value="ACUA022998-PA"/>
    <property type="gene ID" value="ACUA022998"/>
</dbReference>
<reference evidence="2" key="2">
    <citation type="submission" date="2020-05" db="UniProtKB">
        <authorList>
            <consortium name="EnsemblMetazoa"/>
        </authorList>
    </citation>
    <scope>IDENTIFICATION</scope>
    <source>
        <strain evidence="2">A-37</strain>
    </source>
</reference>
<feature type="transmembrane region" description="Helical" evidence="1">
    <location>
        <begin position="107"/>
        <end position="127"/>
    </location>
</feature>
<evidence type="ECO:0000256" key="1">
    <source>
        <dbReference type="SAM" id="Phobius"/>
    </source>
</evidence>
<organism evidence="2 3">
    <name type="scientific">Anopheles culicifacies</name>
    <dbReference type="NCBI Taxonomy" id="139723"/>
    <lineage>
        <taxon>Eukaryota</taxon>
        <taxon>Metazoa</taxon>
        <taxon>Ecdysozoa</taxon>
        <taxon>Arthropoda</taxon>
        <taxon>Hexapoda</taxon>
        <taxon>Insecta</taxon>
        <taxon>Pterygota</taxon>
        <taxon>Neoptera</taxon>
        <taxon>Endopterygota</taxon>
        <taxon>Diptera</taxon>
        <taxon>Nematocera</taxon>
        <taxon>Culicoidea</taxon>
        <taxon>Culicidae</taxon>
        <taxon>Anophelinae</taxon>
        <taxon>Anopheles</taxon>
        <taxon>culicifacies species complex</taxon>
    </lineage>
</organism>
<name>A0A182MP70_9DIPT</name>
<keyword evidence="3" id="KW-1185">Reference proteome</keyword>
<accession>A0A182MP70</accession>
<dbReference type="VEuPathDB" id="VectorBase:ACUA022998"/>
<proteinExistence type="predicted"/>
<evidence type="ECO:0000313" key="3">
    <source>
        <dbReference type="Proteomes" id="UP000075883"/>
    </source>
</evidence>
<feature type="transmembrane region" description="Helical" evidence="1">
    <location>
        <begin position="62"/>
        <end position="79"/>
    </location>
</feature>
<reference evidence="3" key="1">
    <citation type="submission" date="2013-09" db="EMBL/GenBank/DDBJ databases">
        <title>The Genome Sequence of Anopheles culicifacies species A.</title>
        <authorList>
            <consortium name="The Broad Institute Genomics Platform"/>
            <person name="Neafsey D.E."/>
            <person name="Besansky N."/>
            <person name="Howell P."/>
            <person name="Walton C."/>
            <person name="Young S.K."/>
            <person name="Zeng Q."/>
            <person name="Gargeya S."/>
            <person name="Fitzgerald M."/>
            <person name="Haas B."/>
            <person name="Abouelleil A."/>
            <person name="Allen A.W."/>
            <person name="Alvarado L."/>
            <person name="Arachchi H.M."/>
            <person name="Berlin A.M."/>
            <person name="Chapman S.B."/>
            <person name="Gainer-Dewar J."/>
            <person name="Goldberg J."/>
            <person name="Griggs A."/>
            <person name="Gujja S."/>
            <person name="Hansen M."/>
            <person name="Howarth C."/>
            <person name="Imamovic A."/>
            <person name="Ireland A."/>
            <person name="Larimer J."/>
            <person name="McCowan C."/>
            <person name="Murphy C."/>
            <person name="Pearson M."/>
            <person name="Poon T.W."/>
            <person name="Priest M."/>
            <person name="Roberts A."/>
            <person name="Saif S."/>
            <person name="Shea T."/>
            <person name="Sisk P."/>
            <person name="Sykes S."/>
            <person name="Wortman J."/>
            <person name="Nusbaum C."/>
            <person name="Birren B."/>
        </authorList>
    </citation>
    <scope>NUCLEOTIDE SEQUENCE [LARGE SCALE GENOMIC DNA]</scope>
    <source>
        <strain evidence="3">A-37</strain>
    </source>
</reference>
<keyword evidence="1" id="KW-1133">Transmembrane helix</keyword>
<keyword evidence="1" id="KW-0812">Transmembrane</keyword>
<sequence length="128" mass="15575">MHRWKNLLLVMVLRRGRYRCGRYGPSDLGPLCDWCECSGWCRGLLMLVWINRECILFRMFRHYLFATIIVIVKPVVFLLDRFNRLNHVLLLGQLGQLVMMLYQLRRLYLYLLKLYLLRRLLLLLLYLL</sequence>
<evidence type="ECO:0000313" key="2">
    <source>
        <dbReference type="EnsemblMetazoa" id="ACUA022998-PA"/>
    </source>
</evidence>
<keyword evidence="1" id="KW-0472">Membrane</keyword>